<dbReference type="InterPro" id="IPR036390">
    <property type="entry name" value="WH_DNA-bd_sf"/>
</dbReference>
<comment type="caution">
    <text evidence="5">The sequence shown here is derived from an EMBL/GenBank/DDBJ whole genome shotgun (WGS) entry which is preliminary data.</text>
</comment>
<dbReference type="CDD" id="cd07377">
    <property type="entry name" value="WHTH_GntR"/>
    <property type="match status" value="1"/>
</dbReference>
<dbReference type="EMBL" id="JAKXMK010000039">
    <property type="protein sequence ID" value="MCH6171062.1"/>
    <property type="molecule type" value="Genomic_DNA"/>
</dbReference>
<dbReference type="Gene3D" id="1.10.10.10">
    <property type="entry name" value="Winged helix-like DNA-binding domain superfamily/Winged helix DNA-binding domain"/>
    <property type="match status" value="1"/>
</dbReference>
<organism evidence="5 6">
    <name type="scientific">Pseudonocardia alaniniphila</name>
    <dbReference type="NCBI Taxonomy" id="75291"/>
    <lineage>
        <taxon>Bacteria</taxon>
        <taxon>Bacillati</taxon>
        <taxon>Actinomycetota</taxon>
        <taxon>Actinomycetes</taxon>
        <taxon>Pseudonocardiales</taxon>
        <taxon>Pseudonocardiaceae</taxon>
        <taxon>Pseudonocardia</taxon>
    </lineage>
</organism>
<dbReference type="PANTHER" id="PTHR38445:SF7">
    <property type="entry name" value="GNTR-FAMILY TRANSCRIPTIONAL REGULATOR"/>
    <property type="match status" value="1"/>
</dbReference>
<dbReference type="Pfam" id="PF00392">
    <property type="entry name" value="GntR"/>
    <property type="match status" value="1"/>
</dbReference>
<evidence type="ECO:0000313" key="6">
    <source>
        <dbReference type="Proteomes" id="UP001299970"/>
    </source>
</evidence>
<name>A0ABS9TR91_9PSEU</name>
<dbReference type="SUPFAM" id="SSF46785">
    <property type="entry name" value="Winged helix' DNA-binding domain"/>
    <property type="match status" value="1"/>
</dbReference>
<reference evidence="5 6" key="1">
    <citation type="submission" date="2022-03" db="EMBL/GenBank/DDBJ databases">
        <title>Pseudonocardia alaer sp. nov., a novel actinomycete isolated from reed forest soil.</title>
        <authorList>
            <person name="Wang L."/>
        </authorList>
    </citation>
    <scope>NUCLEOTIDE SEQUENCE [LARGE SCALE GENOMIC DNA]</scope>
    <source>
        <strain evidence="5 6">Y-16303</strain>
    </source>
</reference>
<evidence type="ECO:0000256" key="1">
    <source>
        <dbReference type="ARBA" id="ARBA00023015"/>
    </source>
</evidence>
<sequence>MLIRVDPARSTPLADQIAACIRRGIADGSVRGGERLPGARDLAASLQVSIHTVLAGYQSLRDEGLIELRRGRGATVRDGVLPGRAAVVELTKELVLAARRIDLDDEEIVELVRAATTSTG</sequence>
<evidence type="ECO:0000313" key="5">
    <source>
        <dbReference type="EMBL" id="MCH6171062.1"/>
    </source>
</evidence>
<evidence type="ECO:0000259" key="4">
    <source>
        <dbReference type="PROSITE" id="PS50949"/>
    </source>
</evidence>
<proteinExistence type="predicted"/>
<feature type="domain" description="HTH gntR-type" evidence="4">
    <location>
        <begin position="11"/>
        <end position="79"/>
    </location>
</feature>
<dbReference type="InterPro" id="IPR000524">
    <property type="entry name" value="Tscrpt_reg_HTH_GntR"/>
</dbReference>
<accession>A0ABS9TR91</accession>
<keyword evidence="3" id="KW-0804">Transcription</keyword>
<dbReference type="SMART" id="SM00345">
    <property type="entry name" value="HTH_GNTR"/>
    <property type="match status" value="1"/>
</dbReference>
<dbReference type="RefSeq" id="WP_241041868.1">
    <property type="nucleotide sequence ID" value="NZ_BAAAJF010000069.1"/>
</dbReference>
<keyword evidence="1" id="KW-0805">Transcription regulation</keyword>
<evidence type="ECO:0000256" key="3">
    <source>
        <dbReference type="ARBA" id="ARBA00023163"/>
    </source>
</evidence>
<gene>
    <name evidence="5" type="ORF">MMF94_35620</name>
</gene>
<protein>
    <submittedName>
        <fullName evidence="5">GntR family transcriptional regulator</fullName>
    </submittedName>
</protein>
<keyword evidence="2" id="KW-0238">DNA-binding</keyword>
<dbReference type="PANTHER" id="PTHR38445">
    <property type="entry name" value="HTH-TYPE TRANSCRIPTIONAL REPRESSOR YTRA"/>
    <property type="match status" value="1"/>
</dbReference>
<dbReference type="InterPro" id="IPR036388">
    <property type="entry name" value="WH-like_DNA-bd_sf"/>
</dbReference>
<keyword evidence="6" id="KW-1185">Reference proteome</keyword>
<evidence type="ECO:0000256" key="2">
    <source>
        <dbReference type="ARBA" id="ARBA00023125"/>
    </source>
</evidence>
<dbReference type="PROSITE" id="PS50949">
    <property type="entry name" value="HTH_GNTR"/>
    <property type="match status" value="1"/>
</dbReference>
<dbReference type="Proteomes" id="UP001299970">
    <property type="component" value="Unassembled WGS sequence"/>
</dbReference>